<protein>
    <recommendedName>
        <fullName evidence="3">F-box domain-containing protein</fullName>
    </recommendedName>
</protein>
<name>A0AAD7MS87_9AGAR</name>
<keyword evidence="2" id="KW-1185">Reference proteome</keyword>
<accession>A0AAD7MS87</accession>
<dbReference type="Proteomes" id="UP001215280">
    <property type="component" value="Unassembled WGS sequence"/>
</dbReference>
<organism evidence="1 2">
    <name type="scientific">Mycena maculata</name>
    <dbReference type="NCBI Taxonomy" id="230809"/>
    <lineage>
        <taxon>Eukaryota</taxon>
        <taxon>Fungi</taxon>
        <taxon>Dikarya</taxon>
        <taxon>Basidiomycota</taxon>
        <taxon>Agaricomycotina</taxon>
        <taxon>Agaricomycetes</taxon>
        <taxon>Agaricomycetidae</taxon>
        <taxon>Agaricales</taxon>
        <taxon>Marasmiineae</taxon>
        <taxon>Mycenaceae</taxon>
        <taxon>Mycena</taxon>
    </lineage>
</organism>
<gene>
    <name evidence="1" type="ORF">DFH07DRAFT_945332</name>
</gene>
<evidence type="ECO:0000313" key="2">
    <source>
        <dbReference type="Proteomes" id="UP001215280"/>
    </source>
</evidence>
<dbReference type="EMBL" id="JARJLG010000187">
    <property type="protein sequence ID" value="KAJ7730911.1"/>
    <property type="molecule type" value="Genomic_DNA"/>
</dbReference>
<proteinExistence type="predicted"/>
<evidence type="ECO:0008006" key="3">
    <source>
        <dbReference type="Google" id="ProtNLM"/>
    </source>
</evidence>
<dbReference type="AlphaFoldDB" id="A0AAD7MS87"/>
<sequence length="465" mass="51611">MDITGRQHVPGQVLMSVAFPDDKTSIKAESFKELVEAFKKAGGTEQDLENDQTNIGVNQTTTSRLFDGAGHFEDRSYVVRRSSRPTMTSISMQWSKRQNAIWAVVRSQLNAPPFGKQHPHLQPASKTPAISARASELDSGISHLNRPSQLLRPHRLIEEHIAIRRALDSVFCYPILTIPPEIMEEIFVSYCGAPSRLISDPKNSKIAFGSSTAGSSRPLSVAVVYTNYEENPSPDALIQSLVRSSERWQDVRLELPLKDLQRLNRLEGHVPLLRKLLIGPTDAYFAGIQGLRIAPITAFSDAPSLREVRLVTGFPFTIELPWAQMTRQQATLSVCECLEILEASPALVECTLSLRQSFDTDTATRILPLEHLEVLTLRASGFHADLLHCLTLPALRELQFHVASSASSETSLLKIISFLERSSGALKQMYFSGMLDLYGNPVIRDLVQSGTRIGPPLVTHQRRAS</sequence>
<evidence type="ECO:0000313" key="1">
    <source>
        <dbReference type="EMBL" id="KAJ7730911.1"/>
    </source>
</evidence>
<reference evidence="1" key="1">
    <citation type="submission" date="2023-03" db="EMBL/GenBank/DDBJ databases">
        <title>Massive genome expansion in bonnet fungi (Mycena s.s.) driven by repeated elements and novel gene families across ecological guilds.</title>
        <authorList>
            <consortium name="Lawrence Berkeley National Laboratory"/>
            <person name="Harder C.B."/>
            <person name="Miyauchi S."/>
            <person name="Viragh M."/>
            <person name="Kuo A."/>
            <person name="Thoen E."/>
            <person name="Andreopoulos B."/>
            <person name="Lu D."/>
            <person name="Skrede I."/>
            <person name="Drula E."/>
            <person name="Henrissat B."/>
            <person name="Morin E."/>
            <person name="Kohler A."/>
            <person name="Barry K."/>
            <person name="LaButti K."/>
            <person name="Morin E."/>
            <person name="Salamov A."/>
            <person name="Lipzen A."/>
            <person name="Mereny Z."/>
            <person name="Hegedus B."/>
            <person name="Baldrian P."/>
            <person name="Stursova M."/>
            <person name="Weitz H."/>
            <person name="Taylor A."/>
            <person name="Grigoriev I.V."/>
            <person name="Nagy L.G."/>
            <person name="Martin F."/>
            <person name="Kauserud H."/>
        </authorList>
    </citation>
    <scope>NUCLEOTIDE SEQUENCE</scope>
    <source>
        <strain evidence="1">CBHHK188m</strain>
    </source>
</reference>
<comment type="caution">
    <text evidence="1">The sequence shown here is derived from an EMBL/GenBank/DDBJ whole genome shotgun (WGS) entry which is preliminary data.</text>
</comment>